<dbReference type="Gene3D" id="3.40.50.300">
    <property type="entry name" value="P-loop containing nucleotide triphosphate hydrolases"/>
    <property type="match status" value="1"/>
</dbReference>
<evidence type="ECO:0000256" key="11">
    <source>
        <dbReference type="ARBA" id="ARBA00023236"/>
    </source>
</evidence>
<dbReference type="EMBL" id="CP122566">
    <property type="protein sequence ID" value="WGH92550.1"/>
    <property type="molecule type" value="Genomic_DNA"/>
</dbReference>
<keyword evidence="7 13" id="KW-0227">DNA damage</keyword>
<dbReference type="GO" id="GO:0000731">
    <property type="term" value="P:DNA synthesis involved in DNA repair"/>
    <property type="evidence" value="ECO:0007669"/>
    <property type="project" value="TreeGrafter"/>
</dbReference>
<protein>
    <recommendedName>
        <fullName evidence="3 13">DNA replication and repair protein RecF</fullName>
    </recommendedName>
</protein>
<dbReference type="Gene3D" id="1.20.1050.90">
    <property type="entry name" value="RecF/RecN/SMC, N-terminal domain"/>
    <property type="match status" value="1"/>
</dbReference>
<evidence type="ECO:0000256" key="8">
    <source>
        <dbReference type="ARBA" id="ARBA00022840"/>
    </source>
</evidence>
<name>A0AAJ6DBE7_9MICC</name>
<dbReference type="GO" id="GO:0009432">
    <property type="term" value="P:SOS response"/>
    <property type="evidence" value="ECO:0007669"/>
    <property type="project" value="UniProtKB-UniRule"/>
</dbReference>
<dbReference type="GO" id="GO:0005524">
    <property type="term" value="F:ATP binding"/>
    <property type="evidence" value="ECO:0007669"/>
    <property type="project" value="UniProtKB-UniRule"/>
</dbReference>
<dbReference type="InterPro" id="IPR018078">
    <property type="entry name" value="DNA-binding_RecF_CS"/>
</dbReference>
<sequence length="393" mass="43558">MVYISAFSLTNFRSYQQLDLTFEPGTNVLVGYNGVGKTNIAEAINYLATHHSHRVSHDGPLIRFGADQAHIRGRIHHDQRAVGIDLEINPGKSNRVSINRGAPQPAKQGLGLVRCVLFAPEDLHLINGDPSVRRNFLDDLTVQLRPVMADARRDYERVLKQRNALYKSAKKSRRWGADEESTRHVFDEYLAQAGARILWGRLHVLKLLAQPLQTAYQALAPGMKDAGFSYESTVGLATGQHPVVPDETALAEAMLQELQAVHDQEQDRGLTLVGPHRDDVQFTLGPAPAKGYASHGETWSFALGLRLASYHVLAEDRPGDQDRPILILDDVFAELDAQRRDKLAQIATEADQVIVTAAVAEDVPHTLHGPRFPVRCDHGISQVHTTETDEPED</sequence>
<keyword evidence="5 13" id="KW-0235">DNA replication</keyword>
<keyword evidence="11 13" id="KW-0742">SOS response</keyword>
<dbReference type="PANTHER" id="PTHR32182:SF0">
    <property type="entry name" value="DNA REPLICATION AND REPAIR PROTEIN RECF"/>
    <property type="match status" value="1"/>
</dbReference>
<dbReference type="GO" id="GO:0003697">
    <property type="term" value="F:single-stranded DNA binding"/>
    <property type="evidence" value="ECO:0007669"/>
    <property type="project" value="UniProtKB-UniRule"/>
</dbReference>
<evidence type="ECO:0000256" key="1">
    <source>
        <dbReference type="ARBA" id="ARBA00004496"/>
    </source>
</evidence>
<dbReference type="PROSITE" id="PS00617">
    <property type="entry name" value="RECF_1"/>
    <property type="match status" value="1"/>
</dbReference>
<reference evidence="16 17" key="1">
    <citation type="submission" date="2023-03" db="EMBL/GenBank/DDBJ databases">
        <title>Complete genome sequences of several Auritidibacter ignavus strains isolated from ear infections.</title>
        <authorList>
            <person name="Baehr T."/>
            <person name="Baumhoegger A.M."/>
        </authorList>
    </citation>
    <scope>NUCLEOTIDE SEQUENCE [LARGE SCALE GENOMIC DNA]</scope>
    <source>
        <strain evidence="16 17">BABAE-6</strain>
    </source>
</reference>
<dbReference type="AlphaFoldDB" id="A0AAJ6DBE7"/>
<accession>A0AAJ6DBE7</accession>
<keyword evidence="17" id="KW-1185">Reference proteome</keyword>
<evidence type="ECO:0000256" key="7">
    <source>
        <dbReference type="ARBA" id="ARBA00022763"/>
    </source>
</evidence>
<dbReference type="GO" id="GO:0006260">
    <property type="term" value="P:DNA replication"/>
    <property type="evidence" value="ECO:0007669"/>
    <property type="project" value="UniProtKB-UniRule"/>
</dbReference>
<evidence type="ECO:0000256" key="13">
    <source>
        <dbReference type="HAMAP-Rule" id="MF_00365"/>
    </source>
</evidence>
<organism evidence="16 17">
    <name type="scientific">Auritidibacter ignavus</name>
    <dbReference type="NCBI Taxonomy" id="678932"/>
    <lineage>
        <taxon>Bacteria</taxon>
        <taxon>Bacillati</taxon>
        <taxon>Actinomycetota</taxon>
        <taxon>Actinomycetes</taxon>
        <taxon>Micrococcales</taxon>
        <taxon>Micrococcaceae</taxon>
        <taxon>Auritidibacter</taxon>
    </lineage>
</organism>
<dbReference type="PROSITE" id="PS00618">
    <property type="entry name" value="RECF_2"/>
    <property type="match status" value="1"/>
</dbReference>
<dbReference type="Proteomes" id="UP001224674">
    <property type="component" value="Chromosome"/>
</dbReference>
<dbReference type="InterPro" id="IPR027417">
    <property type="entry name" value="P-loop_NTPase"/>
</dbReference>
<dbReference type="HAMAP" id="MF_00365">
    <property type="entry name" value="RecF"/>
    <property type="match status" value="1"/>
</dbReference>
<gene>
    <name evidence="13 16" type="primary">recF</name>
    <name evidence="16" type="ORF">QDX21_09595</name>
</gene>
<dbReference type="InterPro" id="IPR003395">
    <property type="entry name" value="RecF/RecN/SMC_N"/>
</dbReference>
<evidence type="ECO:0000256" key="2">
    <source>
        <dbReference type="ARBA" id="ARBA00008016"/>
    </source>
</evidence>
<dbReference type="PANTHER" id="PTHR32182">
    <property type="entry name" value="DNA REPLICATION AND REPAIR PROTEIN RECF"/>
    <property type="match status" value="1"/>
</dbReference>
<evidence type="ECO:0000256" key="6">
    <source>
        <dbReference type="ARBA" id="ARBA00022741"/>
    </source>
</evidence>
<feature type="domain" description="RecF/RecN/SMC N-terminal" evidence="15">
    <location>
        <begin position="3"/>
        <end position="358"/>
    </location>
</feature>
<evidence type="ECO:0000256" key="4">
    <source>
        <dbReference type="ARBA" id="ARBA00022490"/>
    </source>
</evidence>
<keyword evidence="8 13" id="KW-0067">ATP-binding</keyword>
<evidence type="ECO:0000313" key="17">
    <source>
        <dbReference type="Proteomes" id="UP001224674"/>
    </source>
</evidence>
<evidence type="ECO:0000256" key="3">
    <source>
        <dbReference type="ARBA" id="ARBA00020170"/>
    </source>
</evidence>
<dbReference type="NCBIfam" id="TIGR00611">
    <property type="entry name" value="recf"/>
    <property type="match status" value="1"/>
</dbReference>
<dbReference type="RefSeq" id="WP_279674592.1">
    <property type="nucleotide sequence ID" value="NZ_CP122566.1"/>
</dbReference>
<evidence type="ECO:0000313" key="16">
    <source>
        <dbReference type="EMBL" id="WGH92550.1"/>
    </source>
</evidence>
<dbReference type="InterPro" id="IPR001238">
    <property type="entry name" value="DNA-binding_RecF"/>
</dbReference>
<dbReference type="GO" id="GO:0005737">
    <property type="term" value="C:cytoplasm"/>
    <property type="evidence" value="ECO:0007669"/>
    <property type="project" value="UniProtKB-SubCell"/>
</dbReference>
<feature type="binding site" evidence="13">
    <location>
        <begin position="31"/>
        <end position="38"/>
    </location>
    <ligand>
        <name>ATP</name>
        <dbReference type="ChEBI" id="CHEBI:30616"/>
    </ligand>
</feature>
<evidence type="ECO:0000256" key="12">
    <source>
        <dbReference type="ARBA" id="ARBA00025401"/>
    </source>
</evidence>
<dbReference type="GO" id="GO:0006302">
    <property type="term" value="P:double-strand break repair"/>
    <property type="evidence" value="ECO:0007669"/>
    <property type="project" value="TreeGrafter"/>
</dbReference>
<evidence type="ECO:0000259" key="15">
    <source>
        <dbReference type="Pfam" id="PF02463"/>
    </source>
</evidence>
<evidence type="ECO:0000256" key="5">
    <source>
        <dbReference type="ARBA" id="ARBA00022705"/>
    </source>
</evidence>
<dbReference type="InterPro" id="IPR042174">
    <property type="entry name" value="RecF_2"/>
</dbReference>
<keyword evidence="4 13" id="KW-0963">Cytoplasm</keyword>
<dbReference type="SUPFAM" id="SSF52540">
    <property type="entry name" value="P-loop containing nucleoside triphosphate hydrolases"/>
    <property type="match status" value="1"/>
</dbReference>
<evidence type="ECO:0000256" key="10">
    <source>
        <dbReference type="ARBA" id="ARBA00023204"/>
    </source>
</evidence>
<comment type="subcellular location">
    <subcellularLocation>
        <location evidence="1 13 14">Cytoplasm</location>
    </subcellularLocation>
</comment>
<keyword evidence="9 13" id="KW-0238">DNA-binding</keyword>
<evidence type="ECO:0000256" key="14">
    <source>
        <dbReference type="RuleBase" id="RU000578"/>
    </source>
</evidence>
<proteinExistence type="inferred from homology"/>
<keyword evidence="6 13" id="KW-0547">Nucleotide-binding</keyword>
<dbReference type="Pfam" id="PF02463">
    <property type="entry name" value="SMC_N"/>
    <property type="match status" value="1"/>
</dbReference>
<keyword evidence="10 13" id="KW-0234">DNA repair</keyword>
<comment type="similarity">
    <text evidence="2 13 14">Belongs to the RecF family.</text>
</comment>
<evidence type="ECO:0000256" key="9">
    <source>
        <dbReference type="ARBA" id="ARBA00023125"/>
    </source>
</evidence>
<comment type="function">
    <text evidence="12 13 14">The RecF protein is involved in DNA metabolism; it is required for DNA replication and normal SOS inducibility. RecF binds preferentially to single-stranded, linear DNA. It also seems to bind ATP.</text>
</comment>